<dbReference type="AlphaFoldDB" id="A0A2H0TZE1"/>
<gene>
    <name evidence="7 8" type="primary">lgt</name>
    <name evidence="8" type="ORF">COU28_00850</name>
</gene>
<accession>A0A2H0TZE1</accession>
<comment type="subcellular location">
    <subcellularLocation>
        <location evidence="7">Cell membrane</location>
        <topology evidence="7">Multi-pass membrane protein</topology>
    </subcellularLocation>
</comment>
<evidence type="ECO:0000313" key="8">
    <source>
        <dbReference type="EMBL" id="PIR78589.1"/>
    </source>
</evidence>
<sequence length="262" mass="30544">MLTNTLNPIIFHAGFITVRWYGLFLTIGIILAVIIYQKLFKAKNYSIDLVYDLSIWLVIGGLIGARLGHIIFYNLDYFLKNPLEIIMINHGGLASHGMTIGIILTLVLYQKIKKIDIRKYFDLLIIPIPLLATFIRIGNFFNSEIVGKVTTVPWGVYFPKNDNGQMVLRHASQLYESLTALVIFGIIYFVYKKYKNLPQYFITNLFLLLYFSTRFILEFFKEKFNLFDFPLSTGQLLSIPFILWAVYWFVFSRGTRHISYNK</sequence>
<dbReference type="PROSITE" id="PS01311">
    <property type="entry name" value="LGT"/>
    <property type="match status" value="1"/>
</dbReference>
<keyword evidence="6 7" id="KW-0472">Membrane</keyword>
<keyword evidence="4 7" id="KW-0812">Transmembrane</keyword>
<comment type="catalytic activity">
    <reaction evidence="7">
        <text>L-cysteinyl-[prolipoprotein] + a 1,2-diacyl-sn-glycero-3-phospho-(1'-sn-glycerol) = an S-1,2-diacyl-sn-glyceryl-L-cysteinyl-[prolipoprotein] + sn-glycerol 1-phosphate + H(+)</text>
        <dbReference type="Rhea" id="RHEA:56712"/>
        <dbReference type="Rhea" id="RHEA-COMP:14679"/>
        <dbReference type="Rhea" id="RHEA-COMP:14680"/>
        <dbReference type="ChEBI" id="CHEBI:15378"/>
        <dbReference type="ChEBI" id="CHEBI:29950"/>
        <dbReference type="ChEBI" id="CHEBI:57685"/>
        <dbReference type="ChEBI" id="CHEBI:64716"/>
        <dbReference type="ChEBI" id="CHEBI:140658"/>
        <dbReference type="EC" id="2.5.1.145"/>
    </reaction>
</comment>
<dbReference type="EMBL" id="PFBU01000014">
    <property type="protein sequence ID" value="PIR78589.1"/>
    <property type="molecule type" value="Genomic_DNA"/>
</dbReference>
<dbReference type="GO" id="GO:0042158">
    <property type="term" value="P:lipoprotein biosynthetic process"/>
    <property type="evidence" value="ECO:0007669"/>
    <property type="project" value="UniProtKB-UniRule"/>
</dbReference>
<dbReference type="InterPro" id="IPR001640">
    <property type="entry name" value="Lgt"/>
</dbReference>
<dbReference type="EC" id="2.5.1.145" evidence="7"/>
<feature type="transmembrane region" description="Helical" evidence="7">
    <location>
        <begin position="229"/>
        <end position="250"/>
    </location>
</feature>
<feature type="transmembrane region" description="Helical" evidence="7">
    <location>
        <begin position="20"/>
        <end position="37"/>
    </location>
</feature>
<dbReference type="HAMAP" id="MF_01147">
    <property type="entry name" value="Lgt"/>
    <property type="match status" value="1"/>
</dbReference>
<evidence type="ECO:0000256" key="6">
    <source>
        <dbReference type="ARBA" id="ARBA00023136"/>
    </source>
</evidence>
<dbReference type="GO" id="GO:0005886">
    <property type="term" value="C:plasma membrane"/>
    <property type="evidence" value="ECO:0007669"/>
    <property type="project" value="UniProtKB-SubCell"/>
</dbReference>
<evidence type="ECO:0000313" key="9">
    <source>
        <dbReference type="Proteomes" id="UP000230852"/>
    </source>
</evidence>
<evidence type="ECO:0000256" key="2">
    <source>
        <dbReference type="ARBA" id="ARBA00022475"/>
    </source>
</evidence>
<dbReference type="PANTHER" id="PTHR30589">
    <property type="entry name" value="PROLIPOPROTEIN DIACYLGLYCERYL TRANSFERASE"/>
    <property type="match status" value="1"/>
</dbReference>
<proteinExistence type="inferred from homology"/>
<comment type="caution">
    <text evidence="8">The sequence shown here is derived from an EMBL/GenBank/DDBJ whole genome shotgun (WGS) entry which is preliminary data.</text>
</comment>
<evidence type="ECO:0000256" key="7">
    <source>
        <dbReference type="HAMAP-Rule" id="MF_01147"/>
    </source>
</evidence>
<keyword evidence="8" id="KW-0449">Lipoprotein</keyword>
<reference evidence="9" key="1">
    <citation type="submission" date="2017-09" db="EMBL/GenBank/DDBJ databases">
        <title>Depth-based differentiation of microbial function through sediment-hosted aquifers and enrichment of novel symbionts in the deep terrestrial subsurface.</title>
        <authorList>
            <person name="Probst A.J."/>
            <person name="Ladd B."/>
            <person name="Jarett J.K."/>
            <person name="Geller-Mcgrath D.E."/>
            <person name="Sieber C.M.K."/>
            <person name="Emerson J.B."/>
            <person name="Anantharaman K."/>
            <person name="Thomas B.C."/>
            <person name="Malmstrom R."/>
            <person name="Stieglmeier M."/>
            <person name="Klingl A."/>
            <person name="Woyke T."/>
            <person name="Ryan C.M."/>
            <person name="Banfield J.F."/>
        </authorList>
    </citation>
    <scope>NUCLEOTIDE SEQUENCE [LARGE SCALE GENOMIC DNA]</scope>
</reference>
<dbReference type="PANTHER" id="PTHR30589:SF0">
    <property type="entry name" value="PHOSPHATIDYLGLYCEROL--PROLIPOPROTEIN DIACYLGLYCERYL TRANSFERASE"/>
    <property type="match status" value="1"/>
</dbReference>
<protein>
    <recommendedName>
        <fullName evidence="7">Phosphatidylglycerol--prolipoprotein diacylglyceryl transferase</fullName>
        <ecNumber evidence="7">2.5.1.145</ecNumber>
    </recommendedName>
</protein>
<feature type="binding site" evidence="7">
    <location>
        <position position="136"/>
    </location>
    <ligand>
        <name>a 1,2-diacyl-sn-glycero-3-phospho-(1'-sn-glycerol)</name>
        <dbReference type="ChEBI" id="CHEBI:64716"/>
    </ligand>
</feature>
<dbReference type="Pfam" id="PF01790">
    <property type="entry name" value="LGT"/>
    <property type="match status" value="1"/>
</dbReference>
<comment type="function">
    <text evidence="7">Catalyzes the transfer of the diacylglyceryl group from phosphatidylglycerol to the sulfhydryl group of the N-terminal cysteine of a prolipoprotein, the first step in the formation of mature lipoproteins.</text>
</comment>
<dbReference type="UniPathway" id="UPA00664"/>
<keyword evidence="2 7" id="KW-1003">Cell membrane</keyword>
<comment type="similarity">
    <text evidence="1 7">Belongs to the Lgt family.</text>
</comment>
<keyword evidence="5 7" id="KW-1133">Transmembrane helix</keyword>
<keyword evidence="3 7" id="KW-0808">Transferase</keyword>
<feature type="transmembrane region" description="Helical" evidence="7">
    <location>
        <begin position="200"/>
        <end position="217"/>
    </location>
</feature>
<evidence type="ECO:0000256" key="4">
    <source>
        <dbReference type="ARBA" id="ARBA00022692"/>
    </source>
</evidence>
<evidence type="ECO:0000256" key="3">
    <source>
        <dbReference type="ARBA" id="ARBA00022679"/>
    </source>
</evidence>
<dbReference type="Proteomes" id="UP000230852">
    <property type="component" value="Unassembled WGS sequence"/>
</dbReference>
<feature type="transmembrane region" description="Helical" evidence="7">
    <location>
        <begin position="49"/>
        <end position="73"/>
    </location>
</feature>
<dbReference type="GO" id="GO:0008961">
    <property type="term" value="F:phosphatidylglycerol-prolipoprotein diacylglyceryl transferase activity"/>
    <property type="evidence" value="ECO:0007669"/>
    <property type="project" value="UniProtKB-UniRule"/>
</dbReference>
<feature type="transmembrane region" description="Helical" evidence="7">
    <location>
        <begin position="174"/>
        <end position="191"/>
    </location>
</feature>
<dbReference type="NCBIfam" id="TIGR00544">
    <property type="entry name" value="lgt"/>
    <property type="match status" value="1"/>
</dbReference>
<feature type="transmembrane region" description="Helical" evidence="7">
    <location>
        <begin position="121"/>
        <end position="141"/>
    </location>
</feature>
<comment type="pathway">
    <text evidence="7">Protein modification; lipoprotein biosynthesis (diacylglyceryl transfer).</text>
</comment>
<name>A0A2H0TZE1_9BACT</name>
<organism evidence="8 9">
    <name type="scientific">Candidatus Magasanikbacteria bacterium CG10_big_fil_rev_8_21_14_0_10_36_16</name>
    <dbReference type="NCBI Taxonomy" id="1974645"/>
    <lineage>
        <taxon>Bacteria</taxon>
        <taxon>Candidatus Magasanikiibacteriota</taxon>
    </lineage>
</organism>
<feature type="transmembrane region" description="Helical" evidence="7">
    <location>
        <begin position="85"/>
        <end position="109"/>
    </location>
</feature>
<evidence type="ECO:0000256" key="5">
    <source>
        <dbReference type="ARBA" id="ARBA00022989"/>
    </source>
</evidence>
<evidence type="ECO:0000256" key="1">
    <source>
        <dbReference type="ARBA" id="ARBA00007150"/>
    </source>
</evidence>